<organism evidence="4 5">
    <name type="scientific">Paraglaciecola polaris LMG 21857</name>
    <dbReference type="NCBI Taxonomy" id="1129793"/>
    <lineage>
        <taxon>Bacteria</taxon>
        <taxon>Pseudomonadati</taxon>
        <taxon>Pseudomonadota</taxon>
        <taxon>Gammaproteobacteria</taxon>
        <taxon>Alteromonadales</taxon>
        <taxon>Alteromonadaceae</taxon>
        <taxon>Paraglaciecola</taxon>
    </lineage>
</organism>
<gene>
    <name evidence="4" type="primary">nudB</name>
    <name evidence="4" type="ORF">GPLA_4527</name>
</gene>
<dbReference type="GO" id="GO:0004081">
    <property type="term" value="F:bis(5'-nucleosyl)-tetraphosphatase (asymmetrical) activity"/>
    <property type="evidence" value="ECO:0007669"/>
    <property type="project" value="TreeGrafter"/>
</dbReference>
<dbReference type="EMBL" id="BAER01000133">
    <property type="protein sequence ID" value="GAC35404.1"/>
    <property type="molecule type" value="Genomic_DNA"/>
</dbReference>
<keyword evidence="2" id="KW-0378">Hydrolase</keyword>
<comment type="caution">
    <text evidence="4">The sequence shown here is derived from an EMBL/GenBank/DDBJ whole genome shotgun (WGS) entry which is preliminary data.</text>
</comment>
<dbReference type="NCBIfam" id="NF006961">
    <property type="entry name" value="PRK09438.1"/>
    <property type="match status" value="1"/>
</dbReference>
<sequence length="127" mass="14870">MILQRQDDPNFWQSVTGTLEQGELAVSTAMREVKEETGIDIQQAGYQLHDHQQINRYAIRDIWQYRYPPNTPYNTEHVFSVQIDGNDDIRLTEHLCYRWLDKTSAMSKVWSDTNRAAIAQHVPDFSD</sequence>
<evidence type="ECO:0000313" key="4">
    <source>
        <dbReference type="EMBL" id="GAC35404.1"/>
    </source>
</evidence>
<feature type="domain" description="Nudix hydrolase" evidence="3">
    <location>
        <begin position="1"/>
        <end position="122"/>
    </location>
</feature>
<dbReference type="Proteomes" id="UP000006322">
    <property type="component" value="Unassembled WGS sequence"/>
</dbReference>
<dbReference type="InterPro" id="IPR020084">
    <property type="entry name" value="NUDIX_hydrolase_CS"/>
</dbReference>
<reference evidence="5" key="1">
    <citation type="journal article" date="2014" name="Environ. Microbiol.">
        <title>Comparative genomics of the marine bacterial genus Glaciecola reveals the high degree of genomic diversity and genomic characteristic for cold adaptation.</title>
        <authorList>
            <person name="Qin Q.L."/>
            <person name="Xie B.B."/>
            <person name="Yu Y."/>
            <person name="Shu Y.L."/>
            <person name="Rong J.C."/>
            <person name="Zhang Y.J."/>
            <person name="Zhao D.L."/>
            <person name="Chen X.L."/>
            <person name="Zhang X.Y."/>
            <person name="Chen B."/>
            <person name="Zhou B.C."/>
            <person name="Zhang Y.Z."/>
        </authorList>
    </citation>
    <scope>NUCLEOTIDE SEQUENCE [LARGE SCALE GENOMIC DNA]</scope>
    <source>
        <strain evidence="5">LMG 21857</strain>
    </source>
</reference>
<dbReference type="SUPFAM" id="SSF55811">
    <property type="entry name" value="Nudix"/>
    <property type="match status" value="1"/>
</dbReference>
<comment type="cofactor">
    <cofactor evidence="1">
        <name>Mg(2+)</name>
        <dbReference type="ChEBI" id="CHEBI:18420"/>
    </cofactor>
</comment>
<dbReference type="InterPro" id="IPR051325">
    <property type="entry name" value="Nudix_hydrolase_domain"/>
</dbReference>
<accession>K6YRQ9</accession>
<dbReference type="PANTHER" id="PTHR21340">
    <property type="entry name" value="DIADENOSINE 5,5-P1,P4-TETRAPHOSPHATE PYROPHOSPHOHYDROLASE MUTT"/>
    <property type="match status" value="1"/>
</dbReference>
<name>K6YRQ9_9ALTE</name>
<dbReference type="STRING" id="1129793.GPLA_4527"/>
<evidence type="ECO:0000259" key="3">
    <source>
        <dbReference type="PROSITE" id="PS51462"/>
    </source>
</evidence>
<evidence type="ECO:0000313" key="5">
    <source>
        <dbReference type="Proteomes" id="UP000006322"/>
    </source>
</evidence>
<dbReference type="GO" id="GO:0006167">
    <property type="term" value="P:AMP biosynthetic process"/>
    <property type="evidence" value="ECO:0007669"/>
    <property type="project" value="TreeGrafter"/>
</dbReference>
<dbReference type="Pfam" id="PF00293">
    <property type="entry name" value="NUDIX"/>
    <property type="match status" value="1"/>
</dbReference>
<evidence type="ECO:0000256" key="1">
    <source>
        <dbReference type="ARBA" id="ARBA00001946"/>
    </source>
</evidence>
<dbReference type="Gene3D" id="3.90.79.10">
    <property type="entry name" value="Nucleoside Triphosphate Pyrophosphohydrolase"/>
    <property type="match status" value="1"/>
</dbReference>
<protein>
    <submittedName>
        <fullName evidence="4">Dihydroneopterin triphosphate pyrophosphatase</fullName>
    </submittedName>
</protein>
<evidence type="ECO:0000256" key="2">
    <source>
        <dbReference type="ARBA" id="ARBA00022801"/>
    </source>
</evidence>
<dbReference type="GO" id="GO:0006754">
    <property type="term" value="P:ATP biosynthetic process"/>
    <property type="evidence" value="ECO:0007669"/>
    <property type="project" value="TreeGrafter"/>
</dbReference>
<dbReference type="InterPro" id="IPR000086">
    <property type="entry name" value="NUDIX_hydrolase_dom"/>
</dbReference>
<dbReference type="CDD" id="cd04664">
    <property type="entry name" value="NUDIX_DHNTPase_like"/>
    <property type="match status" value="1"/>
</dbReference>
<proteinExistence type="predicted"/>
<keyword evidence="5" id="KW-1185">Reference proteome</keyword>
<dbReference type="AlphaFoldDB" id="K6YRQ9"/>
<dbReference type="PROSITE" id="PS00893">
    <property type="entry name" value="NUDIX_BOX"/>
    <property type="match status" value="1"/>
</dbReference>
<dbReference type="InterPro" id="IPR015797">
    <property type="entry name" value="NUDIX_hydrolase-like_dom_sf"/>
</dbReference>
<dbReference type="PANTHER" id="PTHR21340:SF0">
    <property type="entry name" value="BIS(5'-NUCLEOSYL)-TETRAPHOSPHATASE [ASYMMETRICAL]"/>
    <property type="match status" value="1"/>
</dbReference>
<dbReference type="PROSITE" id="PS51462">
    <property type="entry name" value="NUDIX"/>
    <property type="match status" value="1"/>
</dbReference>